<dbReference type="AlphaFoldDB" id="A0A2S6FW35"/>
<dbReference type="Pfam" id="PF08761">
    <property type="entry name" value="dUTPase_2"/>
    <property type="match status" value="1"/>
</dbReference>
<dbReference type="EMBL" id="PTIS01000015">
    <property type="protein sequence ID" value="PPK46887.1"/>
    <property type="molecule type" value="Genomic_DNA"/>
</dbReference>
<dbReference type="SUPFAM" id="SSF101386">
    <property type="entry name" value="all-alpha NTP pyrophosphatases"/>
    <property type="match status" value="1"/>
</dbReference>
<proteinExistence type="predicted"/>
<evidence type="ECO:0000313" key="1">
    <source>
        <dbReference type="EMBL" id="PPK46887.1"/>
    </source>
</evidence>
<dbReference type="Proteomes" id="UP000239863">
    <property type="component" value="Unassembled WGS sequence"/>
</dbReference>
<evidence type="ECO:0000313" key="2">
    <source>
        <dbReference type="Proteomes" id="UP000239863"/>
    </source>
</evidence>
<dbReference type="OrthoDB" id="5506143at2"/>
<comment type="caution">
    <text evidence="1">The sequence shown here is derived from an EMBL/GenBank/DDBJ whole genome shotgun (WGS) entry which is preliminary data.</text>
</comment>
<dbReference type="PIRSF" id="PIRSF030140">
    <property type="entry name" value="UCP030140"/>
    <property type="match status" value="1"/>
</dbReference>
<dbReference type="RefSeq" id="WP_104410376.1">
    <property type="nucleotide sequence ID" value="NZ_PTIS01000015.1"/>
</dbReference>
<reference evidence="1 2" key="1">
    <citation type="submission" date="2018-02" db="EMBL/GenBank/DDBJ databases">
        <title>Genomic Encyclopedia of Archaeal and Bacterial Type Strains, Phase II (KMG-II): from individual species to whole genera.</title>
        <authorList>
            <person name="Goeker M."/>
        </authorList>
    </citation>
    <scope>NUCLEOTIDE SEQUENCE [LARGE SCALE GENOMIC DNA]</scope>
    <source>
        <strain evidence="1 2">DSM 15099</strain>
    </source>
</reference>
<dbReference type="CDD" id="cd11527">
    <property type="entry name" value="NTP-PPase_dUTPase"/>
    <property type="match status" value="1"/>
</dbReference>
<dbReference type="InterPro" id="IPR016947">
    <property type="entry name" value="UCP030140"/>
</dbReference>
<sequence length="158" mass="18273">MNLQYLFKLQKDLNEKIYASKNLDESIPNSKNFLALLVELGKLANETKSFEYWSDAKPSKRGVLLDSYIDCFHLILTLGLDKLYTNISPKLKPNDYNISEQFLNLYVDINDLMVTSSKDHYTTLFEDFLSLGLRLGFSLNQIENSYIVKNTSNNKKIK</sequence>
<protein>
    <submittedName>
        <fullName evidence="1">Dimeric dUTPase (All-alpha-NTP-PPase superfamily)</fullName>
    </submittedName>
</protein>
<gene>
    <name evidence="1" type="ORF">BD821_1153</name>
</gene>
<accession>A0A2S6FW35</accession>
<dbReference type="InterPro" id="IPR014871">
    <property type="entry name" value="dUTPase/dCTP_pyrophosphatase"/>
</dbReference>
<dbReference type="Gene3D" id="1.10.4010.10">
    <property type="entry name" value="Type II deoxyuridine triphosphatase"/>
    <property type="match status" value="1"/>
</dbReference>
<name>A0A2S6FW35_9CLOT</name>
<organism evidence="1 2">
    <name type="scientific">Clostridium algidicarnis DSM 15099</name>
    <dbReference type="NCBI Taxonomy" id="1121295"/>
    <lineage>
        <taxon>Bacteria</taxon>
        <taxon>Bacillati</taxon>
        <taxon>Bacillota</taxon>
        <taxon>Clostridia</taxon>
        <taxon>Eubacteriales</taxon>
        <taxon>Clostridiaceae</taxon>
        <taxon>Clostridium</taxon>
    </lineage>
</organism>
<dbReference type="STRING" id="37659.GCA_000703125_00948"/>